<dbReference type="EnsemblPlants" id="Solyc04g045440.3.1">
    <property type="protein sequence ID" value="Solyc04g045440.3.1.1"/>
    <property type="gene ID" value="Solyc04g045440.3"/>
</dbReference>
<reference evidence="1" key="1">
    <citation type="journal article" date="2012" name="Nature">
        <title>The tomato genome sequence provides insights into fleshy fruit evolution.</title>
        <authorList>
            <consortium name="Tomato Genome Consortium"/>
        </authorList>
    </citation>
    <scope>NUCLEOTIDE SEQUENCE [LARGE SCALE GENOMIC DNA]</scope>
    <source>
        <strain evidence="1">cv. Heinz 1706</strain>
    </source>
</reference>
<dbReference type="InParanoid" id="A0A3Q7G2I3"/>
<dbReference type="AlphaFoldDB" id="A0A3Q7G2I3"/>
<evidence type="ECO:0000313" key="2">
    <source>
        <dbReference type="Proteomes" id="UP000004994"/>
    </source>
</evidence>
<organism evidence="1">
    <name type="scientific">Solanum lycopersicum</name>
    <name type="common">Tomato</name>
    <name type="synonym">Lycopersicon esculentum</name>
    <dbReference type="NCBI Taxonomy" id="4081"/>
    <lineage>
        <taxon>Eukaryota</taxon>
        <taxon>Viridiplantae</taxon>
        <taxon>Streptophyta</taxon>
        <taxon>Embryophyta</taxon>
        <taxon>Tracheophyta</taxon>
        <taxon>Spermatophyta</taxon>
        <taxon>Magnoliopsida</taxon>
        <taxon>eudicotyledons</taxon>
        <taxon>Gunneridae</taxon>
        <taxon>Pentapetalae</taxon>
        <taxon>asterids</taxon>
        <taxon>lamiids</taxon>
        <taxon>Solanales</taxon>
        <taxon>Solanaceae</taxon>
        <taxon>Solanoideae</taxon>
        <taxon>Solaneae</taxon>
        <taxon>Solanum</taxon>
        <taxon>Solanum subgen. Lycopersicon</taxon>
    </lineage>
</organism>
<dbReference type="Proteomes" id="UP000004994">
    <property type="component" value="Chromosome 4"/>
</dbReference>
<name>A0A3Q7G2I3_SOLLC</name>
<reference evidence="1" key="2">
    <citation type="submission" date="2019-01" db="UniProtKB">
        <authorList>
            <consortium name="EnsemblPlants"/>
        </authorList>
    </citation>
    <scope>IDENTIFICATION</scope>
    <source>
        <strain evidence="1">cv. Heinz 1706</strain>
    </source>
</reference>
<accession>A0A3Q7G2I3</accession>
<protein>
    <submittedName>
        <fullName evidence="1">Uncharacterized protein</fullName>
    </submittedName>
</protein>
<proteinExistence type="predicted"/>
<sequence>GLDITIYELVILLRCTRNQLISFCFHPATRMGYIILKPLMVMDRQTLR</sequence>
<dbReference type="Gramene" id="Solyc04g045440.3.1">
    <property type="protein sequence ID" value="Solyc04g045440.3.1.1"/>
    <property type="gene ID" value="Solyc04g045440.3"/>
</dbReference>
<keyword evidence="2" id="KW-1185">Reference proteome</keyword>
<evidence type="ECO:0000313" key="1">
    <source>
        <dbReference type="EnsemblPlants" id="Solyc04g045440.3.1.1"/>
    </source>
</evidence>